<dbReference type="AlphaFoldDB" id="A0A0R1SKT9"/>
<name>A0A0R1SKT9_9LACO</name>
<dbReference type="Proteomes" id="UP000052013">
    <property type="component" value="Unassembled WGS sequence"/>
</dbReference>
<keyword evidence="1" id="KW-0732">Signal</keyword>
<comment type="caution">
    <text evidence="2">The sequence shown here is derived from an EMBL/GenBank/DDBJ whole genome shotgun (WGS) entry which is preliminary data.</text>
</comment>
<accession>A0A0R1SKT9</accession>
<protein>
    <recommendedName>
        <fullName evidence="4">Lipoprotein</fullName>
    </recommendedName>
</protein>
<evidence type="ECO:0000313" key="2">
    <source>
        <dbReference type="EMBL" id="KRL66504.1"/>
    </source>
</evidence>
<feature type="chain" id="PRO_5006410652" description="Lipoprotein" evidence="1">
    <location>
        <begin position="25"/>
        <end position="132"/>
    </location>
</feature>
<evidence type="ECO:0008006" key="4">
    <source>
        <dbReference type="Google" id="ProtNLM"/>
    </source>
</evidence>
<gene>
    <name evidence="2" type="ORF">FC85_GL002810</name>
</gene>
<dbReference type="STRING" id="1423739.FC85_GL002810"/>
<feature type="signal peptide" evidence="1">
    <location>
        <begin position="1"/>
        <end position="24"/>
    </location>
</feature>
<dbReference type="EMBL" id="AZEY01000041">
    <property type="protein sequence ID" value="KRL66504.1"/>
    <property type="molecule type" value="Genomic_DNA"/>
</dbReference>
<evidence type="ECO:0000256" key="1">
    <source>
        <dbReference type="SAM" id="SignalP"/>
    </source>
</evidence>
<dbReference type="RefSeq" id="WP_057864379.1">
    <property type="nucleotide sequence ID" value="NZ_AZEY01000041.1"/>
</dbReference>
<evidence type="ECO:0000313" key="3">
    <source>
        <dbReference type="Proteomes" id="UP000052013"/>
    </source>
</evidence>
<reference evidence="2 3" key="1">
    <citation type="journal article" date="2015" name="Genome Announc.">
        <title>Expanding the biotechnology potential of lactobacilli through comparative genomics of 213 strains and associated genera.</title>
        <authorList>
            <person name="Sun Z."/>
            <person name="Harris H.M."/>
            <person name="McCann A."/>
            <person name="Guo C."/>
            <person name="Argimon S."/>
            <person name="Zhang W."/>
            <person name="Yang X."/>
            <person name="Jeffery I.B."/>
            <person name="Cooney J.C."/>
            <person name="Kagawa T.F."/>
            <person name="Liu W."/>
            <person name="Song Y."/>
            <person name="Salvetti E."/>
            <person name="Wrobel A."/>
            <person name="Rasinkangas P."/>
            <person name="Parkhill J."/>
            <person name="Rea M.C."/>
            <person name="O'Sullivan O."/>
            <person name="Ritari J."/>
            <person name="Douillard F.P."/>
            <person name="Paul Ross R."/>
            <person name="Yang R."/>
            <person name="Briner A.E."/>
            <person name="Felis G.E."/>
            <person name="de Vos W.M."/>
            <person name="Barrangou R."/>
            <person name="Klaenhammer T.R."/>
            <person name="Caufield P.W."/>
            <person name="Cui Y."/>
            <person name="Zhang H."/>
            <person name="O'Toole P.W."/>
        </authorList>
    </citation>
    <scope>NUCLEOTIDE SEQUENCE [LARGE SCALE GENOMIC DNA]</scope>
    <source>
        <strain evidence="2 3">DSM 14421</strain>
    </source>
</reference>
<organism evidence="2 3">
    <name type="scientific">Lentilactobacillus diolivorans DSM 14421</name>
    <dbReference type="NCBI Taxonomy" id="1423739"/>
    <lineage>
        <taxon>Bacteria</taxon>
        <taxon>Bacillati</taxon>
        <taxon>Bacillota</taxon>
        <taxon>Bacilli</taxon>
        <taxon>Lactobacillales</taxon>
        <taxon>Lactobacillaceae</taxon>
        <taxon>Lentilactobacillus</taxon>
    </lineage>
</organism>
<dbReference type="PROSITE" id="PS51257">
    <property type="entry name" value="PROKAR_LIPOPROTEIN"/>
    <property type="match status" value="1"/>
</dbReference>
<dbReference type="PATRIC" id="fig|1423739.3.peg.2922"/>
<proteinExistence type="predicted"/>
<sequence>MKTPLVLLIPLVLVTLSGCSLNQAAPKTHHHDWIDVYNKSGNKVVSLTSRKAVAYVSDHVGDDAGNSTSHKLPAGSKLQYKYVMHQRRNNLSFNLYIYSNKYAKTGIHPLPNSTWKLSNHEFSKFSNPRSLE</sequence>